<dbReference type="AlphaFoldDB" id="A0A561ULT5"/>
<evidence type="ECO:0000313" key="3">
    <source>
        <dbReference type="Proteomes" id="UP000317940"/>
    </source>
</evidence>
<reference evidence="2 3" key="1">
    <citation type="submission" date="2019-06" db="EMBL/GenBank/DDBJ databases">
        <title>Sequencing the genomes of 1000 actinobacteria strains.</title>
        <authorList>
            <person name="Klenk H.-P."/>
        </authorList>
    </citation>
    <scope>NUCLEOTIDE SEQUENCE [LARGE SCALE GENOMIC DNA]</scope>
    <source>
        <strain evidence="2 3">DSM 44826</strain>
    </source>
</reference>
<keyword evidence="1" id="KW-0812">Transmembrane</keyword>
<keyword evidence="1" id="KW-1133">Transmembrane helix</keyword>
<proteinExistence type="predicted"/>
<dbReference type="Proteomes" id="UP000317940">
    <property type="component" value="Unassembled WGS sequence"/>
</dbReference>
<dbReference type="EMBL" id="VIWT01000001">
    <property type="protein sequence ID" value="TWG00341.1"/>
    <property type="molecule type" value="Genomic_DNA"/>
</dbReference>
<organism evidence="2 3">
    <name type="scientific">Kitasatospora viridis</name>
    <dbReference type="NCBI Taxonomy" id="281105"/>
    <lineage>
        <taxon>Bacteria</taxon>
        <taxon>Bacillati</taxon>
        <taxon>Actinomycetota</taxon>
        <taxon>Actinomycetes</taxon>
        <taxon>Kitasatosporales</taxon>
        <taxon>Streptomycetaceae</taxon>
        <taxon>Kitasatospora</taxon>
    </lineage>
</organism>
<feature type="transmembrane region" description="Helical" evidence="1">
    <location>
        <begin position="43"/>
        <end position="62"/>
    </location>
</feature>
<accession>A0A561ULT5</accession>
<evidence type="ECO:0000256" key="1">
    <source>
        <dbReference type="SAM" id="Phobius"/>
    </source>
</evidence>
<keyword evidence="1" id="KW-0472">Membrane</keyword>
<sequence>MRVFAAWGAWFYIAINAAAAVLALWLTRSFDLSFGAQDEQSRMILQILVSGLGAMAFLRSSFANPKVEGKVKLLGPGAILDAFLRVAEESVDRRHGARRARIVAPIMAPISFTPSYRPLVEHCIELMPNMPAAKAQQLRKDVDSLSREDTSEAYKTLRLGLKLMNAVGPKLLDEAVKSVVNFADNSSESITAPRRESPS</sequence>
<name>A0A561ULT5_9ACTN</name>
<keyword evidence="3" id="KW-1185">Reference proteome</keyword>
<gene>
    <name evidence="2" type="ORF">FHX73_114216</name>
</gene>
<evidence type="ECO:0000313" key="2">
    <source>
        <dbReference type="EMBL" id="TWG00341.1"/>
    </source>
</evidence>
<comment type="caution">
    <text evidence="2">The sequence shown here is derived from an EMBL/GenBank/DDBJ whole genome shotgun (WGS) entry which is preliminary data.</text>
</comment>
<protein>
    <submittedName>
        <fullName evidence="2">Uncharacterized protein</fullName>
    </submittedName>
</protein>